<keyword evidence="2" id="KW-1185">Reference proteome</keyword>
<dbReference type="Proteomes" id="UP000836387">
    <property type="component" value="Unassembled WGS sequence"/>
</dbReference>
<evidence type="ECO:0000313" key="2">
    <source>
        <dbReference type="Proteomes" id="UP000836387"/>
    </source>
</evidence>
<protein>
    <submittedName>
        <fullName evidence="1">Uncharacterized protein</fullName>
    </submittedName>
</protein>
<feature type="non-terminal residue" evidence="1">
    <location>
        <position position="124"/>
    </location>
</feature>
<name>A0ACA9UPW6_BIOOC</name>
<evidence type="ECO:0000313" key="1">
    <source>
        <dbReference type="EMBL" id="CAG9954620.1"/>
    </source>
</evidence>
<accession>A0ACA9UPW6</accession>
<sequence length="124" mass="13213">MGITAFLAGPLEIATGNSIFGGQAIAAGWLGVIAMTITCTIHVQDLRDMEGDAVAGKRTIPILMGEMNARLFVALGVTFWARIDVDIQYGRYQDKGWRSAVVSTVGSMASGSRPASIYEELEMG</sequence>
<gene>
    <name evidence="1" type="ORF">CRV2_00018205</name>
</gene>
<proteinExistence type="predicted"/>
<reference evidence="1" key="2">
    <citation type="submission" date="2021-10" db="EMBL/GenBank/DDBJ databases">
        <authorList>
            <person name="Piombo E."/>
        </authorList>
    </citation>
    <scope>NUCLEOTIDE SEQUENCE</scope>
</reference>
<reference evidence="1" key="1">
    <citation type="submission" date="2020-04" db="EMBL/GenBank/DDBJ databases">
        <authorList>
            <person name="Broberg M."/>
        </authorList>
    </citation>
    <scope>NUCLEOTIDE SEQUENCE</scope>
</reference>
<dbReference type="EMBL" id="CADEHS020000573">
    <property type="protein sequence ID" value="CAG9954620.1"/>
    <property type="molecule type" value="Genomic_DNA"/>
</dbReference>
<comment type="caution">
    <text evidence="1">The sequence shown here is derived from an EMBL/GenBank/DDBJ whole genome shotgun (WGS) entry which is preliminary data.</text>
</comment>
<organism evidence="1 2">
    <name type="scientific">Clonostachys rosea f. rosea IK726</name>
    <dbReference type="NCBI Taxonomy" id="1349383"/>
    <lineage>
        <taxon>Eukaryota</taxon>
        <taxon>Fungi</taxon>
        <taxon>Dikarya</taxon>
        <taxon>Ascomycota</taxon>
        <taxon>Pezizomycotina</taxon>
        <taxon>Sordariomycetes</taxon>
        <taxon>Hypocreomycetidae</taxon>
        <taxon>Hypocreales</taxon>
        <taxon>Bionectriaceae</taxon>
        <taxon>Clonostachys</taxon>
    </lineage>
</organism>